<accession>A0A5N6YM18</accession>
<protein>
    <submittedName>
        <fullName evidence="2">Uncharacterized protein</fullName>
    </submittedName>
</protein>
<dbReference type="AlphaFoldDB" id="A0A5N6YM18"/>
<evidence type="ECO:0000256" key="1">
    <source>
        <dbReference type="SAM" id="SignalP"/>
    </source>
</evidence>
<name>A0A5N6YM18_9EURO</name>
<proteinExistence type="predicted"/>
<dbReference type="Proteomes" id="UP000325558">
    <property type="component" value="Unassembled WGS sequence"/>
</dbReference>
<reference evidence="2" key="1">
    <citation type="submission" date="2019-04" db="EMBL/GenBank/DDBJ databases">
        <title>Friends and foes A comparative genomics study of 23 Aspergillus species from section Flavi.</title>
        <authorList>
            <consortium name="DOE Joint Genome Institute"/>
            <person name="Kjaerbolling I."/>
            <person name="Vesth T."/>
            <person name="Frisvad J.C."/>
            <person name="Nybo J.L."/>
            <person name="Theobald S."/>
            <person name="Kildgaard S."/>
            <person name="Isbrandt T."/>
            <person name="Kuo A."/>
            <person name="Sato A."/>
            <person name="Lyhne E.K."/>
            <person name="Kogle M.E."/>
            <person name="Wiebenga A."/>
            <person name="Kun R.S."/>
            <person name="Lubbers R.J."/>
            <person name="Makela M.R."/>
            <person name="Barry K."/>
            <person name="Chovatia M."/>
            <person name="Clum A."/>
            <person name="Daum C."/>
            <person name="Haridas S."/>
            <person name="He G."/>
            <person name="LaButti K."/>
            <person name="Lipzen A."/>
            <person name="Mondo S."/>
            <person name="Riley R."/>
            <person name="Salamov A."/>
            <person name="Simmons B.A."/>
            <person name="Magnuson J.K."/>
            <person name="Henrissat B."/>
            <person name="Mortensen U.H."/>
            <person name="Larsen T.O."/>
            <person name="Devries R.P."/>
            <person name="Grigoriev I.V."/>
            <person name="Machida M."/>
            <person name="Baker S.E."/>
            <person name="Andersen M.R."/>
        </authorList>
    </citation>
    <scope>NUCLEOTIDE SEQUENCE</scope>
    <source>
        <strain evidence="2">CBS 117612</strain>
    </source>
</reference>
<organism evidence="2">
    <name type="scientific">Aspergillus arachidicola</name>
    <dbReference type="NCBI Taxonomy" id="656916"/>
    <lineage>
        <taxon>Eukaryota</taxon>
        <taxon>Fungi</taxon>
        <taxon>Dikarya</taxon>
        <taxon>Ascomycota</taxon>
        <taxon>Pezizomycotina</taxon>
        <taxon>Eurotiomycetes</taxon>
        <taxon>Eurotiomycetidae</taxon>
        <taxon>Eurotiales</taxon>
        <taxon>Aspergillaceae</taxon>
        <taxon>Aspergillus</taxon>
        <taxon>Aspergillus subgen. Circumdati</taxon>
    </lineage>
</organism>
<keyword evidence="1" id="KW-0732">Signal</keyword>
<sequence>MHFKTLLLVSLASLAVSHPSANPDEAAVANNCGWPNGNCYDNNCHGELSSNRITCTSVSPTPPSDGNDMRSNSCTLEKGPILGLSMRIRLW</sequence>
<feature type="chain" id="PRO_5024961345" evidence="1">
    <location>
        <begin position="18"/>
        <end position="91"/>
    </location>
</feature>
<dbReference type="EMBL" id="ML737119">
    <property type="protein sequence ID" value="KAE8345646.1"/>
    <property type="molecule type" value="Genomic_DNA"/>
</dbReference>
<evidence type="ECO:0000313" key="2">
    <source>
        <dbReference type="EMBL" id="KAE8345646.1"/>
    </source>
</evidence>
<gene>
    <name evidence="2" type="ORF">BDV24DRAFT_125416</name>
</gene>
<feature type="signal peptide" evidence="1">
    <location>
        <begin position="1"/>
        <end position="17"/>
    </location>
</feature>
<dbReference type="OrthoDB" id="2956254at2759"/>